<protein>
    <submittedName>
        <fullName evidence="2">Uncharacterized protein</fullName>
    </submittedName>
</protein>
<feature type="compositionally biased region" description="Basic and acidic residues" evidence="1">
    <location>
        <begin position="25"/>
        <end position="41"/>
    </location>
</feature>
<evidence type="ECO:0000313" key="3">
    <source>
        <dbReference type="Proteomes" id="UP000256805"/>
    </source>
</evidence>
<organism evidence="2 3">
    <name type="scientific">Cupriavidus taiwanensis</name>
    <dbReference type="NCBI Taxonomy" id="164546"/>
    <lineage>
        <taxon>Bacteria</taxon>
        <taxon>Pseudomonadati</taxon>
        <taxon>Pseudomonadota</taxon>
        <taxon>Betaproteobacteria</taxon>
        <taxon>Burkholderiales</taxon>
        <taxon>Burkholderiaceae</taxon>
        <taxon>Cupriavidus</taxon>
    </lineage>
</organism>
<dbReference type="EMBL" id="OVTA01000056">
    <property type="protein sequence ID" value="SPS02167.1"/>
    <property type="molecule type" value="Genomic_DNA"/>
</dbReference>
<accession>A0A375JAQ5</accession>
<name>A0A375JAQ5_9BURK</name>
<sequence>MLQFTRMSAAGVNLLEATPRFQNRPHSEGFTHEQGPPREGTKTVTTIFTVGAILREYTGEVLYSPLQWCAGRLDRVVSDLEF</sequence>
<reference evidence="2 3" key="1">
    <citation type="submission" date="2018-01" db="EMBL/GenBank/DDBJ databases">
        <authorList>
            <person name="Gaut B.S."/>
            <person name="Morton B.R."/>
            <person name="Clegg M.T."/>
            <person name="Duvall M.R."/>
        </authorList>
    </citation>
    <scope>NUCLEOTIDE SEQUENCE [LARGE SCALE GENOMIC DNA]</scope>
    <source>
        <strain evidence="2">Cupriavidus taiwanensis cmp 52</strain>
    </source>
</reference>
<dbReference type="AlphaFoldDB" id="A0A375JAQ5"/>
<proteinExistence type="predicted"/>
<evidence type="ECO:0000313" key="2">
    <source>
        <dbReference type="EMBL" id="SPS02167.1"/>
    </source>
</evidence>
<feature type="region of interest" description="Disordered" evidence="1">
    <location>
        <begin position="16"/>
        <end position="41"/>
    </location>
</feature>
<gene>
    <name evidence="2" type="ORF">CBM2634_P140011</name>
</gene>
<dbReference type="Proteomes" id="UP000256805">
    <property type="component" value="Unassembled WGS sequence"/>
</dbReference>
<evidence type="ECO:0000256" key="1">
    <source>
        <dbReference type="SAM" id="MobiDB-lite"/>
    </source>
</evidence>